<gene>
    <name evidence="2" type="ORF">B0180_04195</name>
</gene>
<dbReference type="GO" id="GO:0006355">
    <property type="term" value="P:regulation of DNA-templated transcription"/>
    <property type="evidence" value="ECO:0007669"/>
    <property type="project" value="InterPro"/>
</dbReference>
<organism evidence="2 3">
    <name type="scientific">Moraxella canis</name>
    <dbReference type="NCBI Taxonomy" id="90239"/>
    <lineage>
        <taxon>Bacteria</taxon>
        <taxon>Pseudomonadati</taxon>
        <taxon>Pseudomonadota</taxon>
        <taxon>Gammaproteobacteria</taxon>
        <taxon>Moraxellales</taxon>
        <taxon>Moraxellaceae</taxon>
        <taxon>Moraxella</taxon>
    </lineage>
</organism>
<dbReference type="AlphaFoldDB" id="A0A1S9ZLK0"/>
<protein>
    <submittedName>
        <fullName evidence="2">Chromosome partitioning protein ParB</fullName>
    </submittedName>
</protein>
<evidence type="ECO:0000313" key="2">
    <source>
        <dbReference type="EMBL" id="OOR84147.1"/>
    </source>
</evidence>
<comment type="caution">
    <text evidence="2">The sequence shown here is derived from an EMBL/GenBank/DDBJ whole genome shotgun (WGS) entry which is preliminary data.</text>
</comment>
<dbReference type="SUPFAM" id="SSF47598">
    <property type="entry name" value="Ribbon-helix-helix"/>
    <property type="match status" value="1"/>
</dbReference>
<sequence>MQMNKLTAGRPSATKSKLSVADVSEQERIKRISFDMTEANHRELKKYAAEQGVTIREVLNGLIDELLAKKKK</sequence>
<evidence type="ECO:0000313" key="3">
    <source>
        <dbReference type="Proteomes" id="UP000190322"/>
    </source>
</evidence>
<evidence type="ECO:0000256" key="1">
    <source>
        <dbReference type="SAM" id="MobiDB-lite"/>
    </source>
</evidence>
<proteinExistence type="predicted"/>
<feature type="region of interest" description="Disordered" evidence="1">
    <location>
        <begin position="1"/>
        <end position="20"/>
    </location>
</feature>
<accession>A0A1S9ZLK0</accession>
<dbReference type="Proteomes" id="UP000190322">
    <property type="component" value="Unassembled WGS sequence"/>
</dbReference>
<dbReference type="Gene3D" id="1.10.1220.10">
    <property type="entry name" value="Met repressor-like"/>
    <property type="match status" value="1"/>
</dbReference>
<dbReference type="InterPro" id="IPR013321">
    <property type="entry name" value="Arc_rbn_hlx_hlx"/>
</dbReference>
<name>A0A1S9ZLK0_9GAMM</name>
<dbReference type="InterPro" id="IPR010985">
    <property type="entry name" value="Ribbon_hlx_hlx"/>
</dbReference>
<dbReference type="EMBL" id="MUXT01000005">
    <property type="protein sequence ID" value="OOR84147.1"/>
    <property type="molecule type" value="Genomic_DNA"/>
</dbReference>
<reference evidence="2 3" key="1">
    <citation type="submission" date="2017-02" db="EMBL/GenBank/DDBJ databases">
        <title>Draft genome sequence of Moraxella canis CCUG 8415A type strain.</title>
        <authorList>
            <person name="Engstrom-Jakobsson H."/>
            <person name="Salva-Serra F."/>
            <person name="Thorell K."/>
            <person name="Gonzales-Siles L."/>
            <person name="Karlsson R."/>
            <person name="Boulund F."/>
            <person name="Engstrand L."/>
            <person name="Moore E."/>
        </authorList>
    </citation>
    <scope>NUCLEOTIDE SEQUENCE [LARGE SCALE GENOMIC DNA]</scope>
    <source>
        <strain evidence="2 3">CCUG 8415A</strain>
    </source>
</reference>